<gene>
    <name evidence="7" type="ORF">FNF27_04012</name>
</gene>
<accession>A0A5A8E9G5</accession>
<dbReference type="Pfam" id="PF00450">
    <property type="entry name" value="Peptidase_S10"/>
    <property type="match status" value="1"/>
</dbReference>
<dbReference type="GO" id="GO:0006508">
    <property type="term" value="P:proteolysis"/>
    <property type="evidence" value="ECO:0007669"/>
    <property type="project" value="UniProtKB-KW"/>
</dbReference>
<evidence type="ECO:0000256" key="1">
    <source>
        <dbReference type="ARBA" id="ARBA00009431"/>
    </source>
</evidence>
<dbReference type="OrthoDB" id="443318at2759"/>
<comment type="similarity">
    <text evidence="1">Belongs to the peptidase S10 family.</text>
</comment>
<sequence>MFRVTVVLAALSAATALQATVRMAPVAASVCADSVKQYAGYVDVSDEWNSHYFAWLSESRSNPSADPLIVWLTGGPGCSSSLAMFGENGPCTYKPDGTGTVYNPFGWNSKANVMFIDQPAGVGYSYADRGGYSHNETQVGEFMVAFFTGFYKKYPQFANNPLYMACESYGGHFCPATTYALLQSNKLAGTNFPIKGMSIGSGLVDPAAQYPTFPAFVHDWCIEKLGRPCVDQSGYESMVAASPKCSELIAQCQVNTSACEPAKQFCNAAMFGPYDATGFNPYDIRSKCEIPPMCYNFTGLTSFLNLESTKKAIGVEGHDWAPCNSQVYTDFDSDWMKNMAWTIPPILEADIRVWVYAGDVDFIVQWIGNQAWTESLEWSGAKGYNATVLKPWTWNGKYAGKHHSFGGLSFTTVSNAGHLAAHDQPESTLGMINAFISGQPLPTA</sequence>
<comment type="caution">
    <text evidence="7">The sequence shown here is derived from an EMBL/GenBank/DDBJ whole genome shotgun (WGS) entry which is preliminary data.</text>
</comment>
<evidence type="ECO:0000256" key="2">
    <source>
        <dbReference type="ARBA" id="ARBA00022645"/>
    </source>
</evidence>
<dbReference type="PRINTS" id="PR00724">
    <property type="entry name" value="CRBOXYPTASEC"/>
</dbReference>
<dbReference type="Gene3D" id="3.40.50.1820">
    <property type="entry name" value="alpha/beta hydrolase"/>
    <property type="match status" value="1"/>
</dbReference>
<feature type="chain" id="PRO_5022918552" description="Carboxypeptidase" evidence="6">
    <location>
        <begin position="17"/>
        <end position="444"/>
    </location>
</feature>
<organism evidence="7 8">
    <name type="scientific">Cafeteria roenbergensis</name>
    <name type="common">Marine flagellate</name>
    <dbReference type="NCBI Taxonomy" id="33653"/>
    <lineage>
        <taxon>Eukaryota</taxon>
        <taxon>Sar</taxon>
        <taxon>Stramenopiles</taxon>
        <taxon>Bigyra</taxon>
        <taxon>Opalozoa</taxon>
        <taxon>Bicosoecida</taxon>
        <taxon>Cafeteriaceae</taxon>
        <taxon>Cafeteria</taxon>
    </lineage>
</organism>
<dbReference type="GO" id="GO:0004185">
    <property type="term" value="F:serine-type carboxypeptidase activity"/>
    <property type="evidence" value="ECO:0007669"/>
    <property type="project" value="InterPro"/>
</dbReference>
<evidence type="ECO:0008006" key="9">
    <source>
        <dbReference type="Google" id="ProtNLM"/>
    </source>
</evidence>
<dbReference type="Gene3D" id="1.10.287.410">
    <property type="match status" value="1"/>
</dbReference>
<evidence type="ECO:0000256" key="6">
    <source>
        <dbReference type="SAM" id="SignalP"/>
    </source>
</evidence>
<keyword evidence="3" id="KW-0645">Protease</keyword>
<reference evidence="7 8" key="1">
    <citation type="submission" date="2019-07" db="EMBL/GenBank/DDBJ databases">
        <title>Genomes of Cafeteria roenbergensis.</title>
        <authorList>
            <person name="Fischer M.G."/>
            <person name="Hackl T."/>
            <person name="Roman M."/>
        </authorList>
    </citation>
    <scope>NUCLEOTIDE SEQUENCE [LARGE SCALE GENOMIC DNA]</scope>
    <source>
        <strain evidence="7 8">E4-10P</strain>
    </source>
</reference>
<dbReference type="PANTHER" id="PTHR11802">
    <property type="entry name" value="SERINE PROTEASE FAMILY S10 SERINE CARBOXYPEPTIDASE"/>
    <property type="match status" value="1"/>
</dbReference>
<dbReference type="EMBL" id="VLTO01000022">
    <property type="protein sequence ID" value="KAA0174415.1"/>
    <property type="molecule type" value="Genomic_DNA"/>
</dbReference>
<dbReference type="PANTHER" id="PTHR11802:SF113">
    <property type="entry name" value="SERINE CARBOXYPEPTIDASE CTSA-4.1"/>
    <property type="match status" value="1"/>
</dbReference>
<keyword evidence="5" id="KW-0325">Glycoprotein</keyword>
<dbReference type="InterPro" id="IPR029058">
    <property type="entry name" value="AB_hydrolase_fold"/>
</dbReference>
<dbReference type="Proteomes" id="UP000322899">
    <property type="component" value="Unassembled WGS sequence"/>
</dbReference>
<keyword evidence="6" id="KW-0732">Signal</keyword>
<name>A0A5A8E9G5_CAFRO</name>
<keyword evidence="2" id="KW-0121">Carboxypeptidase</keyword>
<proteinExistence type="inferred from homology"/>
<evidence type="ECO:0000256" key="5">
    <source>
        <dbReference type="ARBA" id="ARBA00023180"/>
    </source>
</evidence>
<feature type="signal peptide" evidence="6">
    <location>
        <begin position="1"/>
        <end position="16"/>
    </location>
</feature>
<keyword evidence="4" id="KW-0378">Hydrolase</keyword>
<dbReference type="SUPFAM" id="SSF53474">
    <property type="entry name" value="alpha/beta-Hydrolases"/>
    <property type="match status" value="1"/>
</dbReference>
<dbReference type="InterPro" id="IPR001563">
    <property type="entry name" value="Peptidase_S10"/>
</dbReference>
<evidence type="ECO:0000256" key="3">
    <source>
        <dbReference type="ARBA" id="ARBA00022670"/>
    </source>
</evidence>
<evidence type="ECO:0000256" key="4">
    <source>
        <dbReference type="ARBA" id="ARBA00022801"/>
    </source>
</evidence>
<evidence type="ECO:0000313" key="8">
    <source>
        <dbReference type="Proteomes" id="UP000322899"/>
    </source>
</evidence>
<evidence type="ECO:0000313" key="7">
    <source>
        <dbReference type="EMBL" id="KAA0174415.1"/>
    </source>
</evidence>
<protein>
    <recommendedName>
        <fullName evidence="9">Carboxypeptidase</fullName>
    </recommendedName>
</protein>
<dbReference type="AlphaFoldDB" id="A0A5A8E9G5"/>